<comment type="caution">
    <text evidence="5">The sequence shown here is derived from an EMBL/GenBank/DDBJ whole genome shotgun (WGS) entry which is preliminary data.</text>
</comment>
<proteinExistence type="predicted"/>
<dbReference type="FunFam" id="3.40.50.920:FF:000001">
    <property type="entry name" value="Pyruvate dehydrogenase E1 beta subunit"/>
    <property type="match status" value="1"/>
</dbReference>
<feature type="domain" description="Transketolase-like pyrimidine-binding" evidence="4">
    <location>
        <begin position="4"/>
        <end position="178"/>
    </location>
</feature>
<accession>A0A2H5Y6P7</accession>
<evidence type="ECO:0000313" key="6">
    <source>
        <dbReference type="Proteomes" id="UP000236642"/>
    </source>
</evidence>
<dbReference type="Pfam" id="PF02779">
    <property type="entry name" value="Transket_pyr"/>
    <property type="match status" value="1"/>
</dbReference>
<dbReference type="NCBIfam" id="NF006667">
    <property type="entry name" value="PRK09212.1"/>
    <property type="match status" value="1"/>
</dbReference>
<dbReference type="Gene3D" id="3.40.50.920">
    <property type="match status" value="1"/>
</dbReference>
<dbReference type="SMART" id="SM00861">
    <property type="entry name" value="Transket_pyr"/>
    <property type="match status" value="1"/>
</dbReference>
<comment type="cofactor">
    <cofactor evidence="1">
        <name>thiamine diphosphate</name>
        <dbReference type="ChEBI" id="CHEBI:58937"/>
    </cofactor>
</comment>
<dbReference type="CDD" id="cd07036">
    <property type="entry name" value="TPP_PYR_E1-PDHc-beta_like"/>
    <property type="match status" value="1"/>
</dbReference>
<dbReference type="FunFam" id="3.40.50.970:FF:000001">
    <property type="entry name" value="Pyruvate dehydrogenase E1 beta subunit"/>
    <property type="match status" value="1"/>
</dbReference>
<evidence type="ECO:0000256" key="3">
    <source>
        <dbReference type="ARBA" id="ARBA00023052"/>
    </source>
</evidence>
<dbReference type="PANTHER" id="PTHR43257:SF2">
    <property type="entry name" value="PYRUVATE DEHYDROGENASE E1 COMPONENT SUBUNIT BETA"/>
    <property type="match status" value="1"/>
</dbReference>
<dbReference type="Pfam" id="PF02780">
    <property type="entry name" value="Transketolase_C"/>
    <property type="match status" value="1"/>
</dbReference>
<dbReference type="InterPro" id="IPR009014">
    <property type="entry name" value="Transketo_C/PFOR_II"/>
</dbReference>
<dbReference type="PANTHER" id="PTHR43257">
    <property type="entry name" value="PYRUVATE DEHYDROGENASE E1 COMPONENT BETA SUBUNIT"/>
    <property type="match status" value="1"/>
</dbReference>
<protein>
    <submittedName>
        <fullName evidence="5">2-oxoisovalerate dehydrogenase subunit beta</fullName>
        <ecNumber evidence="5">1.2.4.4</ecNumber>
    </submittedName>
</protein>
<dbReference type="SUPFAM" id="SSF52922">
    <property type="entry name" value="TK C-terminal domain-like"/>
    <property type="match status" value="1"/>
</dbReference>
<dbReference type="InterPro" id="IPR005475">
    <property type="entry name" value="Transketolase-like_Pyr-bd"/>
</dbReference>
<dbReference type="Gene3D" id="3.40.50.970">
    <property type="match status" value="1"/>
</dbReference>
<name>A0A2H5Y6P7_9CHLR</name>
<dbReference type="InterPro" id="IPR033248">
    <property type="entry name" value="Transketolase_C"/>
</dbReference>
<sequence length="323" mass="36015">MPVMTIREAIRQALREEMQRDHRVFIMGEDVGAYGGTYAVTRGLYEEFGEERVRDTPIAESAIVGVALGAALGGLRPVAEIMTINFILLALDQIVNHAAKMSYMFGGQFKVPLVIRVPAGWGQLAATHSQTFEVYFAYVPGLKVVYPGTPYDAKGMLKAALRDEDPVIYIEHTALYPVRGEVPEGDYVVPIGRSEVKRVGRDCTIVTYGRMLQASLQAAEQLAREGIEVEIVDLRTLRPLDMEPVYESVAKTHRALVVTEEWRSFGVGAEVAARIQEHAFDELDAPVMRLGSREVPMPYNKHHERAVLPWPEDVVKAVKLLLR</sequence>
<gene>
    <name evidence="5" type="primary">bfmBAB_3</name>
    <name evidence="5" type="ORF">HRbin22_01309</name>
</gene>
<dbReference type="AlphaFoldDB" id="A0A2H5Y6P7"/>
<evidence type="ECO:0000256" key="1">
    <source>
        <dbReference type="ARBA" id="ARBA00001964"/>
    </source>
</evidence>
<organism evidence="5 6">
    <name type="scientific">Candidatus Thermoflexus japonica</name>
    <dbReference type="NCBI Taxonomy" id="2035417"/>
    <lineage>
        <taxon>Bacteria</taxon>
        <taxon>Bacillati</taxon>
        <taxon>Chloroflexota</taxon>
        <taxon>Thermoflexia</taxon>
        <taxon>Thermoflexales</taxon>
        <taxon>Thermoflexaceae</taxon>
        <taxon>Thermoflexus</taxon>
    </lineage>
</organism>
<evidence type="ECO:0000259" key="4">
    <source>
        <dbReference type="SMART" id="SM00861"/>
    </source>
</evidence>
<keyword evidence="2 5" id="KW-0560">Oxidoreductase</keyword>
<dbReference type="GO" id="GO:0003863">
    <property type="term" value="F:branched-chain 2-oxo acid dehydrogenase activity"/>
    <property type="evidence" value="ECO:0007669"/>
    <property type="project" value="UniProtKB-EC"/>
</dbReference>
<dbReference type="InterPro" id="IPR029061">
    <property type="entry name" value="THDP-binding"/>
</dbReference>
<dbReference type="SUPFAM" id="SSF52518">
    <property type="entry name" value="Thiamin diphosphate-binding fold (THDP-binding)"/>
    <property type="match status" value="1"/>
</dbReference>
<reference evidence="6" key="1">
    <citation type="submission" date="2017-09" db="EMBL/GenBank/DDBJ databases">
        <title>Metaegenomics of thermophilic ammonia-oxidizing enrichment culture.</title>
        <authorList>
            <person name="Kato S."/>
            <person name="Suzuki K."/>
        </authorList>
    </citation>
    <scope>NUCLEOTIDE SEQUENCE [LARGE SCALE GENOMIC DNA]</scope>
</reference>
<evidence type="ECO:0000313" key="5">
    <source>
        <dbReference type="EMBL" id="GBD09062.1"/>
    </source>
</evidence>
<evidence type="ECO:0000256" key="2">
    <source>
        <dbReference type="ARBA" id="ARBA00023002"/>
    </source>
</evidence>
<keyword evidence="3" id="KW-0786">Thiamine pyrophosphate</keyword>
<dbReference type="EC" id="1.2.4.4" evidence="5"/>
<dbReference type="Proteomes" id="UP000236642">
    <property type="component" value="Unassembled WGS sequence"/>
</dbReference>
<dbReference type="EMBL" id="BEHY01000025">
    <property type="protein sequence ID" value="GBD09062.1"/>
    <property type="molecule type" value="Genomic_DNA"/>
</dbReference>